<name>A0A172RW63_9ACTN</name>
<sequence>MAHDYTDELKRKLNITWDDAATDARIADILAQAPDIIATRLGLPIPEGSTASDAIAADPEAHALLISYCYYAWNHAEDAFWQSYLMDVYTIQNRIAVDAFLEGGGFDAP</sequence>
<reference evidence="2" key="1">
    <citation type="submission" date="2016-10" db="EMBL/GenBank/DDBJ databases">
        <authorList>
            <person name="Varghese N."/>
        </authorList>
    </citation>
    <scope>NUCLEOTIDE SEQUENCE [LARGE SCALE GENOMIC DNA]</scope>
    <source>
        <strain evidence="2">DSM 21843</strain>
    </source>
</reference>
<evidence type="ECO:0000313" key="1">
    <source>
        <dbReference type="EMBL" id="SEP03578.1"/>
    </source>
</evidence>
<dbReference type="RefSeq" id="WP_066660249.1">
    <property type="nucleotide sequence ID" value="NZ_CP011402.1"/>
</dbReference>
<proteinExistence type="predicted"/>
<dbReference type="KEGG" id="ddt:AAY81_00900"/>
<organism evidence="1 2">
    <name type="scientific">Denitrobacterium detoxificans</name>
    <dbReference type="NCBI Taxonomy" id="79604"/>
    <lineage>
        <taxon>Bacteria</taxon>
        <taxon>Bacillati</taxon>
        <taxon>Actinomycetota</taxon>
        <taxon>Coriobacteriia</taxon>
        <taxon>Eggerthellales</taxon>
        <taxon>Eggerthellaceae</taxon>
        <taxon>Denitrobacterium</taxon>
    </lineage>
</organism>
<protein>
    <recommendedName>
        <fullName evidence="3">Phage gp6-like head-tail connector protein</fullName>
    </recommendedName>
</protein>
<dbReference type="STRING" id="79604.AAY81_00900"/>
<dbReference type="KEGG" id="ddt:AAY81_04980"/>
<accession>A0A172RW63</accession>
<dbReference type="AlphaFoldDB" id="A0A172RW63"/>
<keyword evidence="2" id="KW-1185">Reference proteome</keyword>
<dbReference type="Proteomes" id="UP000182975">
    <property type="component" value="Unassembled WGS sequence"/>
</dbReference>
<dbReference type="EMBL" id="FOEC01000024">
    <property type="protein sequence ID" value="SEP03578.1"/>
    <property type="molecule type" value="Genomic_DNA"/>
</dbReference>
<evidence type="ECO:0008006" key="3">
    <source>
        <dbReference type="Google" id="ProtNLM"/>
    </source>
</evidence>
<evidence type="ECO:0000313" key="2">
    <source>
        <dbReference type="Proteomes" id="UP000182975"/>
    </source>
</evidence>
<gene>
    <name evidence="1" type="ORF">SAMN02910314_01987</name>
</gene>